<evidence type="ECO:0000313" key="3">
    <source>
        <dbReference type="Proteomes" id="UP000002774"/>
    </source>
</evidence>
<reference evidence="2" key="1">
    <citation type="submission" date="2011-09" db="EMBL/GenBank/DDBJ databases">
        <title>The permanent draft genome of Mucilaginibacter paludis DSM 18603.</title>
        <authorList>
            <consortium name="US DOE Joint Genome Institute (JGI-PGF)"/>
            <person name="Lucas S."/>
            <person name="Han J."/>
            <person name="Lapidus A."/>
            <person name="Bruce D."/>
            <person name="Goodwin L."/>
            <person name="Pitluck S."/>
            <person name="Peters L."/>
            <person name="Kyrpides N."/>
            <person name="Mavromatis K."/>
            <person name="Ivanova N."/>
            <person name="Mikhailova N."/>
            <person name="Held B."/>
            <person name="Detter J.C."/>
            <person name="Tapia R."/>
            <person name="Han C."/>
            <person name="Land M."/>
            <person name="Hauser L."/>
            <person name="Markowitz V."/>
            <person name="Cheng J.-F."/>
            <person name="Hugenholtz P."/>
            <person name="Woyke T."/>
            <person name="Wu D."/>
            <person name="Tindall B."/>
            <person name="Brambilla E."/>
            <person name="Klenk H.-P."/>
            <person name="Eisen J.A."/>
        </authorList>
    </citation>
    <scope>NUCLEOTIDE SEQUENCE [LARGE SCALE GENOMIC DNA]</scope>
    <source>
        <strain evidence="2">DSM 18603</strain>
    </source>
</reference>
<gene>
    <name evidence="2" type="ORF">Mucpa_0845</name>
</gene>
<protein>
    <submittedName>
        <fullName evidence="2">Uncharacterized protein</fullName>
    </submittedName>
</protein>
<accession>H1YA42</accession>
<keyword evidence="1" id="KW-0472">Membrane</keyword>
<evidence type="ECO:0000313" key="2">
    <source>
        <dbReference type="EMBL" id="EHQ25026.1"/>
    </source>
</evidence>
<dbReference type="EMBL" id="CM001403">
    <property type="protein sequence ID" value="EHQ25026.1"/>
    <property type="molecule type" value="Genomic_DNA"/>
</dbReference>
<dbReference type="Proteomes" id="UP000002774">
    <property type="component" value="Chromosome"/>
</dbReference>
<sequence length="535" mass="60919">MEIQCNKPHPIAIGNGPTVRHPILMWFFTLLLLLGWPLYTLGNGFKFKIKNNSKMNAAIFYKISKKSGSVKIKALMNLNPNEEKIKELDVSKGDTISFYGQNAEDATSITIKKDFETLKANSKTIFYIPIIIPEKQTSNFESLEGLSIKLEHNKVLNFLLKMDSTSMSSLSMLENNFQNIYPLGTFIFVDTKTNRLLLPPLEPSFWNNSETYLTIQDSLYAMVNKGHTGMANTQVAYFVAKMFDSLKVNNTAELEFKAKLSLIRWKPSVNANIYQVFNDKAVLDFIQNCYAQIDNPDKEYQRYRLYFLSSYERIDDLEIYGKQFYNFSNQANISLSAPTQIFSTNLGVMYTKDKTLSNYYSIQNAVLRTKAYDFTSLLFNGFKNNVKNKIVADNYKEQNRIAAAIIDEYKNLLVYNPDPVRLNLAALDAKDPSPSLVPIETTVSNLSYYNFTPADTAKTTDAVAANYKIDTYNNKVKFFNSHLKVINDLIKQLDQHNADLTRISQTDPGKSYSSTVSSPGLLKEIEVNSNIIRKD</sequence>
<keyword evidence="1" id="KW-0812">Transmembrane</keyword>
<keyword evidence="3" id="KW-1185">Reference proteome</keyword>
<dbReference type="HOGENOM" id="CLU_508824_0_0_10"/>
<dbReference type="AlphaFoldDB" id="H1YA42"/>
<evidence type="ECO:0000256" key="1">
    <source>
        <dbReference type="SAM" id="Phobius"/>
    </source>
</evidence>
<keyword evidence="1" id="KW-1133">Transmembrane helix</keyword>
<organism evidence="2 3">
    <name type="scientific">Mucilaginibacter paludis DSM 18603</name>
    <dbReference type="NCBI Taxonomy" id="714943"/>
    <lineage>
        <taxon>Bacteria</taxon>
        <taxon>Pseudomonadati</taxon>
        <taxon>Bacteroidota</taxon>
        <taxon>Sphingobacteriia</taxon>
        <taxon>Sphingobacteriales</taxon>
        <taxon>Sphingobacteriaceae</taxon>
        <taxon>Mucilaginibacter</taxon>
    </lineage>
</organism>
<feature type="transmembrane region" description="Helical" evidence="1">
    <location>
        <begin position="23"/>
        <end position="45"/>
    </location>
</feature>
<proteinExistence type="predicted"/>
<name>H1YA42_9SPHI</name>